<keyword evidence="3" id="KW-1185">Reference proteome</keyword>
<evidence type="ECO:0000313" key="3">
    <source>
        <dbReference type="Proteomes" id="UP001141253"/>
    </source>
</evidence>
<reference evidence="2" key="1">
    <citation type="submission" date="2022-10" db="EMBL/GenBank/DDBJ databases">
        <authorList>
            <person name="Hyden B.L."/>
            <person name="Feng K."/>
            <person name="Yates T."/>
            <person name="Jawdy S."/>
            <person name="Smart L.B."/>
            <person name="Muchero W."/>
        </authorList>
    </citation>
    <scope>NUCLEOTIDE SEQUENCE</scope>
    <source>
        <tissue evidence="2">Shoot tip</tissue>
    </source>
</reference>
<dbReference type="EMBL" id="JAPFFI010000009">
    <property type="protein sequence ID" value="KAJ6380506.1"/>
    <property type="molecule type" value="Genomic_DNA"/>
</dbReference>
<feature type="signal peptide" evidence="1">
    <location>
        <begin position="1"/>
        <end position="23"/>
    </location>
</feature>
<reference evidence="2" key="2">
    <citation type="journal article" date="2023" name="Int. J. Mol. Sci.">
        <title>De Novo Assembly and Annotation of 11 Diverse Shrub Willow (Salix) Genomes Reveals Novel Gene Organization in Sex-Linked Regions.</title>
        <authorList>
            <person name="Hyden B."/>
            <person name="Feng K."/>
            <person name="Yates T.B."/>
            <person name="Jawdy S."/>
            <person name="Cereghino C."/>
            <person name="Smart L.B."/>
            <person name="Muchero W."/>
        </authorList>
    </citation>
    <scope>NUCLEOTIDE SEQUENCE</scope>
    <source>
        <tissue evidence="2">Shoot tip</tissue>
    </source>
</reference>
<keyword evidence="1" id="KW-0732">Signal</keyword>
<evidence type="ECO:0000313" key="2">
    <source>
        <dbReference type="EMBL" id="KAJ6380506.1"/>
    </source>
</evidence>
<sequence length="94" mass="11036">MRQNQTVIGFFCFLLEIKQLLVGCEEKALKGLWLQTTRLDLNQVFKGTRTTIAFYLDHQYVKLLSNWVVNYCKNRYKVYLLGISSDQFSCIETS</sequence>
<comment type="caution">
    <text evidence="2">The sequence shown here is derived from an EMBL/GenBank/DDBJ whole genome shotgun (WGS) entry which is preliminary data.</text>
</comment>
<gene>
    <name evidence="2" type="ORF">OIU77_029407</name>
</gene>
<protein>
    <submittedName>
        <fullName evidence="2">Uncharacterized protein</fullName>
    </submittedName>
</protein>
<name>A0ABQ9BA91_9ROSI</name>
<dbReference type="Proteomes" id="UP001141253">
    <property type="component" value="Chromosome 6"/>
</dbReference>
<proteinExistence type="predicted"/>
<organism evidence="2 3">
    <name type="scientific">Salix suchowensis</name>
    <dbReference type="NCBI Taxonomy" id="1278906"/>
    <lineage>
        <taxon>Eukaryota</taxon>
        <taxon>Viridiplantae</taxon>
        <taxon>Streptophyta</taxon>
        <taxon>Embryophyta</taxon>
        <taxon>Tracheophyta</taxon>
        <taxon>Spermatophyta</taxon>
        <taxon>Magnoliopsida</taxon>
        <taxon>eudicotyledons</taxon>
        <taxon>Gunneridae</taxon>
        <taxon>Pentapetalae</taxon>
        <taxon>rosids</taxon>
        <taxon>fabids</taxon>
        <taxon>Malpighiales</taxon>
        <taxon>Salicaceae</taxon>
        <taxon>Saliceae</taxon>
        <taxon>Salix</taxon>
    </lineage>
</organism>
<evidence type="ECO:0000256" key="1">
    <source>
        <dbReference type="SAM" id="SignalP"/>
    </source>
</evidence>
<accession>A0ABQ9BA91</accession>
<feature type="chain" id="PRO_5045199775" evidence="1">
    <location>
        <begin position="24"/>
        <end position="94"/>
    </location>
</feature>